<dbReference type="eggNOG" id="COG0589">
    <property type="taxonomic scope" value="Bacteria"/>
</dbReference>
<proteinExistence type="inferred from homology"/>
<dbReference type="Proteomes" id="UP000054010">
    <property type="component" value="Unassembled WGS sequence"/>
</dbReference>
<sequence>MFKTILVPLDGSPMSEQALTLAVRLAQSHSADVHLVHVHSPYTTTPITIEGLPVIDEELRSLAATHELTYLRQLAASLPISDHEPIIARLEGPIAFALNRYCYDIGADLVVLTTHGRNGFTQLWIGSVAESLLRSLHIPLLMLRPSPEMPEPTPFRHILVPLDGSALAEQILPHAVTLADQEGAELTLVRVIEGDPNTGPGGVTYRPHENTLTAQRETAQVYLDRLTQDLLARGHPAHCRVVAAEHPARAILATATDVGADLIALATRGRSGLSRAILGSVADKVLRGGNLPVLALRPSEMG</sequence>
<evidence type="ECO:0000313" key="6">
    <source>
        <dbReference type="Proteomes" id="UP000054010"/>
    </source>
</evidence>
<reference evidence="5 6" key="1">
    <citation type="journal article" date="2011" name="J. Bacteriol.">
        <title>Draft genome sequence of the anoxygenic filamentous phototrophic bacterium Oscillochloris trichoides subsp. DG-6.</title>
        <authorList>
            <person name="Kuznetsov B.B."/>
            <person name="Ivanovsky R.N."/>
            <person name="Keppen O.I."/>
            <person name="Sukhacheva M.V."/>
            <person name="Bumazhkin B.K."/>
            <person name="Patutina E.O."/>
            <person name="Beletsky A.V."/>
            <person name="Mardanov A.V."/>
            <person name="Baslerov R.V."/>
            <person name="Panteleeva A.N."/>
            <person name="Kolganova T.V."/>
            <person name="Ravin N.V."/>
            <person name="Skryabin K.G."/>
        </authorList>
    </citation>
    <scope>NUCLEOTIDE SEQUENCE [LARGE SCALE GENOMIC DNA]</scope>
    <source>
        <strain evidence="5 6">DG-6</strain>
    </source>
</reference>
<dbReference type="PANTHER" id="PTHR46268:SF27">
    <property type="entry name" value="UNIVERSAL STRESS PROTEIN RV2623"/>
    <property type="match status" value="1"/>
</dbReference>
<comment type="caution">
    <text evidence="5">The sequence shown here is derived from an EMBL/GenBank/DDBJ whole genome shotgun (WGS) entry which is preliminary data.</text>
</comment>
<evidence type="ECO:0000259" key="4">
    <source>
        <dbReference type="Pfam" id="PF00582"/>
    </source>
</evidence>
<accession>E1IB45</accession>
<dbReference type="PANTHER" id="PTHR46268">
    <property type="entry name" value="STRESS RESPONSE PROTEIN NHAX"/>
    <property type="match status" value="1"/>
</dbReference>
<keyword evidence="2" id="KW-0547">Nucleotide-binding</keyword>
<dbReference type="InterPro" id="IPR006016">
    <property type="entry name" value="UspA"/>
</dbReference>
<name>E1IB45_9CHLR</name>
<dbReference type="EMBL" id="ADVR01000010">
    <property type="protein sequence ID" value="EFO81530.1"/>
    <property type="molecule type" value="Genomic_DNA"/>
</dbReference>
<dbReference type="STRING" id="765420.OSCT_0546"/>
<dbReference type="SUPFAM" id="SSF52402">
    <property type="entry name" value="Adenine nucleotide alpha hydrolases-like"/>
    <property type="match status" value="2"/>
</dbReference>
<feature type="domain" description="UspA" evidence="4">
    <location>
        <begin position="1"/>
        <end position="144"/>
    </location>
</feature>
<dbReference type="InterPro" id="IPR006015">
    <property type="entry name" value="Universal_stress_UspA"/>
</dbReference>
<evidence type="ECO:0000256" key="1">
    <source>
        <dbReference type="ARBA" id="ARBA00008791"/>
    </source>
</evidence>
<dbReference type="CDD" id="cd00293">
    <property type="entry name" value="USP-like"/>
    <property type="match status" value="2"/>
</dbReference>
<gene>
    <name evidence="5" type="ORF">OSCT_0546</name>
</gene>
<keyword evidence="3" id="KW-0067">ATP-binding</keyword>
<dbReference type="HOGENOM" id="CLU_049301_2_1_0"/>
<dbReference type="PRINTS" id="PR01438">
    <property type="entry name" value="UNVRSLSTRESS"/>
</dbReference>
<keyword evidence="6" id="KW-1185">Reference proteome</keyword>
<protein>
    <submittedName>
        <fullName evidence="5">UspA domain-containing protein</fullName>
    </submittedName>
</protein>
<feature type="domain" description="UspA" evidence="4">
    <location>
        <begin position="155"/>
        <end position="297"/>
    </location>
</feature>
<dbReference type="GO" id="GO:0005524">
    <property type="term" value="F:ATP binding"/>
    <property type="evidence" value="ECO:0007669"/>
    <property type="project" value="UniProtKB-KW"/>
</dbReference>
<dbReference type="OrthoDB" id="9808582at2"/>
<comment type="similarity">
    <text evidence="1">Belongs to the universal stress protein A family.</text>
</comment>
<dbReference type="Pfam" id="PF00582">
    <property type="entry name" value="Usp"/>
    <property type="match status" value="2"/>
</dbReference>
<dbReference type="InterPro" id="IPR014729">
    <property type="entry name" value="Rossmann-like_a/b/a_fold"/>
</dbReference>
<evidence type="ECO:0000256" key="3">
    <source>
        <dbReference type="ARBA" id="ARBA00022840"/>
    </source>
</evidence>
<dbReference type="Gene3D" id="3.40.50.620">
    <property type="entry name" value="HUPs"/>
    <property type="match status" value="2"/>
</dbReference>
<dbReference type="AlphaFoldDB" id="E1IB45"/>
<evidence type="ECO:0000256" key="2">
    <source>
        <dbReference type="ARBA" id="ARBA00022741"/>
    </source>
</evidence>
<organism evidence="5 6">
    <name type="scientific">Oscillochloris trichoides DG-6</name>
    <dbReference type="NCBI Taxonomy" id="765420"/>
    <lineage>
        <taxon>Bacteria</taxon>
        <taxon>Bacillati</taxon>
        <taxon>Chloroflexota</taxon>
        <taxon>Chloroflexia</taxon>
        <taxon>Chloroflexales</taxon>
        <taxon>Chloroflexineae</taxon>
        <taxon>Oscillochloridaceae</taxon>
        <taxon>Oscillochloris</taxon>
    </lineage>
</organism>
<evidence type="ECO:0000313" key="5">
    <source>
        <dbReference type="EMBL" id="EFO81530.1"/>
    </source>
</evidence>